<dbReference type="GO" id="GO:0006952">
    <property type="term" value="P:defense response"/>
    <property type="evidence" value="ECO:0007669"/>
    <property type="project" value="UniProtKB-ARBA"/>
</dbReference>
<evidence type="ECO:0000256" key="14">
    <source>
        <dbReference type="ARBA" id="ARBA00022741"/>
    </source>
</evidence>
<evidence type="ECO:0000256" key="16">
    <source>
        <dbReference type="ARBA" id="ARBA00022840"/>
    </source>
</evidence>
<dbReference type="PROSITE" id="PS00107">
    <property type="entry name" value="PROTEIN_KINASE_ATP"/>
    <property type="match status" value="1"/>
</dbReference>
<organism evidence="26 27">
    <name type="scientific">Striga hermonthica</name>
    <name type="common">Purple witchweed</name>
    <name type="synonym">Buchnera hermonthica</name>
    <dbReference type="NCBI Taxonomy" id="68872"/>
    <lineage>
        <taxon>Eukaryota</taxon>
        <taxon>Viridiplantae</taxon>
        <taxon>Streptophyta</taxon>
        <taxon>Embryophyta</taxon>
        <taxon>Tracheophyta</taxon>
        <taxon>Spermatophyta</taxon>
        <taxon>Magnoliopsida</taxon>
        <taxon>eudicotyledons</taxon>
        <taxon>Gunneridae</taxon>
        <taxon>Pentapetalae</taxon>
        <taxon>asterids</taxon>
        <taxon>lamiids</taxon>
        <taxon>Lamiales</taxon>
        <taxon>Orobanchaceae</taxon>
        <taxon>Buchnereae</taxon>
        <taxon>Striga</taxon>
    </lineage>
</organism>
<comment type="similarity">
    <text evidence="3">Belongs to the protein kinase superfamily. Ser/Thr protein kinase family.</text>
</comment>
<dbReference type="InterPro" id="IPR008271">
    <property type="entry name" value="Ser/Thr_kinase_AS"/>
</dbReference>
<keyword evidence="9" id="KW-0433">Leucine-rich repeat</keyword>
<dbReference type="FunFam" id="3.80.10.10:FF:000213">
    <property type="entry name" value="Tyrosine-sulfated glycopeptide receptor 1"/>
    <property type="match status" value="1"/>
</dbReference>
<dbReference type="PROSITE" id="PS51450">
    <property type="entry name" value="LRR"/>
    <property type="match status" value="1"/>
</dbReference>
<dbReference type="SUPFAM" id="SSF52058">
    <property type="entry name" value="L domain-like"/>
    <property type="match status" value="2"/>
</dbReference>
<keyword evidence="12" id="KW-0732">Signal</keyword>
<name>A0A9N7RGG3_STRHE</name>
<dbReference type="InterPro" id="IPR013210">
    <property type="entry name" value="LRR_N_plant-typ"/>
</dbReference>
<evidence type="ECO:0000256" key="21">
    <source>
        <dbReference type="ARBA" id="ARBA00047899"/>
    </source>
</evidence>
<dbReference type="PANTHER" id="PTHR48056">
    <property type="entry name" value="LRR RECEPTOR-LIKE SERINE/THREONINE-PROTEIN KINASE-RELATED"/>
    <property type="match status" value="1"/>
</dbReference>
<comment type="catalytic activity">
    <reaction evidence="21">
        <text>L-threonyl-[protein] + ATP = O-phospho-L-threonyl-[protein] + ADP + H(+)</text>
        <dbReference type="Rhea" id="RHEA:46608"/>
        <dbReference type="Rhea" id="RHEA-COMP:11060"/>
        <dbReference type="Rhea" id="RHEA-COMP:11605"/>
        <dbReference type="ChEBI" id="CHEBI:15378"/>
        <dbReference type="ChEBI" id="CHEBI:30013"/>
        <dbReference type="ChEBI" id="CHEBI:30616"/>
        <dbReference type="ChEBI" id="CHEBI:61977"/>
        <dbReference type="ChEBI" id="CHEBI:456216"/>
        <dbReference type="EC" id="2.7.11.1"/>
    </reaction>
</comment>
<dbReference type="GO" id="GO:0004674">
    <property type="term" value="F:protein serine/threonine kinase activity"/>
    <property type="evidence" value="ECO:0007669"/>
    <property type="project" value="UniProtKB-KW"/>
</dbReference>
<dbReference type="AlphaFoldDB" id="A0A9N7RGG3"/>
<evidence type="ECO:0000256" key="4">
    <source>
        <dbReference type="ARBA" id="ARBA00009592"/>
    </source>
</evidence>
<comment type="subcellular location">
    <subcellularLocation>
        <location evidence="1">Cell membrane</location>
    </subcellularLocation>
    <subcellularLocation>
        <location evidence="2">Membrane</location>
        <topology evidence="2">Single-pass type I membrane protein</topology>
    </subcellularLocation>
</comment>
<evidence type="ECO:0000256" key="1">
    <source>
        <dbReference type="ARBA" id="ARBA00004236"/>
    </source>
</evidence>
<dbReference type="Gene3D" id="3.80.10.10">
    <property type="entry name" value="Ribonuclease Inhibitor"/>
    <property type="match status" value="4"/>
</dbReference>
<evidence type="ECO:0000256" key="15">
    <source>
        <dbReference type="ARBA" id="ARBA00022777"/>
    </source>
</evidence>
<protein>
    <recommendedName>
        <fullName evidence="5">non-specific serine/threonine protein kinase</fullName>
        <ecNumber evidence="5">2.7.11.1</ecNumber>
    </recommendedName>
</protein>
<dbReference type="Pfam" id="PF07714">
    <property type="entry name" value="PK_Tyr_Ser-Thr"/>
    <property type="match status" value="1"/>
</dbReference>
<evidence type="ECO:0000256" key="8">
    <source>
        <dbReference type="ARBA" id="ARBA00022553"/>
    </source>
</evidence>
<evidence type="ECO:0000256" key="6">
    <source>
        <dbReference type="ARBA" id="ARBA00022475"/>
    </source>
</evidence>
<evidence type="ECO:0000313" key="26">
    <source>
        <dbReference type="EMBL" id="CAA0829508.1"/>
    </source>
</evidence>
<keyword evidence="14 23" id="KW-0547">Nucleotide-binding</keyword>
<keyword evidence="6" id="KW-1003">Cell membrane</keyword>
<evidence type="ECO:0000259" key="25">
    <source>
        <dbReference type="PROSITE" id="PS50011"/>
    </source>
</evidence>
<evidence type="ECO:0000256" key="20">
    <source>
        <dbReference type="ARBA" id="ARBA00023180"/>
    </source>
</evidence>
<evidence type="ECO:0000313" key="27">
    <source>
        <dbReference type="Proteomes" id="UP001153555"/>
    </source>
</evidence>
<dbReference type="Gene3D" id="1.10.510.10">
    <property type="entry name" value="Transferase(Phosphotransferase) domain 1"/>
    <property type="match status" value="1"/>
</dbReference>
<dbReference type="OrthoDB" id="647974at2759"/>
<dbReference type="Pfam" id="PF08263">
    <property type="entry name" value="LRRNT_2"/>
    <property type="match status" value="1"/>
</dbReference>
<keyword evidence="10" id="KW-0808">Transferase</keyword>
<keyword evidence="17 24" id="KW-1133">Transmembrane helix</keyword>
<dbReference type="EC" id="2.7.11.1" evidence="5"/>
<dbReference type="GO" id="GO:0005524">
    <property type="term" value="F:ATP binding"/>
    <property type="evidence" value="ECO:0007669"/>
    <property type="project" value="UniProtKB-UniRule"/>
</dbReference>
<proteinExistence type="inferred from homology"/>
<comment type="caution">
    <text evidence="26">The sequence shown here is derived from an EMBL/GenBank/DDBJ whole genome shotgun (WGS) entry which is preliminary data.</text>
</comment>
<dbReference type="GO" id="GO:0051707">
    <property type="term" value="P:response to other organism"/>
    <property type="evidence" value="ECO:0007669"/>
    <property type="project" value="UniProtKB-ARBA"/>
</dbReference>
<dbReference type="FunFam" id="3.80.10.10:FF:000041">
    <property type="entry name" value="LRR receptor-like serine/threonine-protein kinase ERECTA"/>
    <property type="match status" value="1"/>
</dbReference>
<dbReference type="FunFam" id="3.30.200.20:FF:000309">
    <property type="entry name" value="Leucine-rich repeat receptor protein kinase MSP1"/>
    <property type="match status" value="1"/>
</dbReference>
<dbReference type="PANTHER" id="PTHR48056:SF18">
    <property type="entry name" value="NON-SPECIFIC SERINE_THREONINE PROTEIN KINASE"/>
    <property type="match status" value="1"/>
</dbReference>
<dbReference type="Pfam" id="PF13855">
    <property type="entry name" value="LRR_8"/>
    <property type="match status" value="2"/>
</dbReference>
<dbReference type="PRINTS" id="PR00019">
    <property type="entry name" value="LEURICHRPT"/>
</dbReference>
<dbReference type="InterPro" id="IPR032675">
    <property type="entry name" value="LRR_dom_sf"/>
</dbReference>
<dbReference type="InterPro" id="IPR017441">
    <property type="entry name" value="Protein_kinase_ATP_BS"/>
</dbReference>
<evidence type="ECO:0000256" key="13">
    <source>
        <dbReference type="ARBA" id="ARBA00022737"/>
    </source>
</evidence>
<evidence type="ECO:0000256" key="5">
    <source>
        <dbReference type="ARBA" id="ARBA00012513"/>
    </source>
</evidence>
<evidence type="ECO:0000256" key="9">
    <source>
        <dbReference type="ARBA" id="ARBA00022614"/>
    </source>
</evidence>
<dbReference type="InterPro" id="IPR001611">
    <property type="entry name" value="Leu-rich_rpt"/>
</dbReference>
<dbReference type="InterPro" id="IPR003591">
    <property type="entry name" value="Leu-rich_rpt_typical-subtyp"/>
</dbReference>
<feature type="transmembrane region" description="Helical" evidence="24">
    <location>
        <begin position="705"/>
        <end position="727"/>
    </location>
</feature>
<dbReference type="GO" id="GO:0033612">
    <property type="term" value="F:receptor serine/threonine kinase binding"/>
    <property type="evidence" value="ECO:0007669"/>
    <property type="project" value="TreeGrafter"/>
</dbReference>
<dbReference type="EMBL" id="CACSLK010027773">
    <property type="protein sequence ID" value="CAA0829508.1"/>
    <property type="molecule type" value="Genomic_DNA"/>
</dbReference>
<keyword evidence="8" id="KW-0597">Phosphoprotein</keyword>
<dbReference type="Proteomes" id="UP001153555">
    <property type="component" value="Unassembled WGS sequence"/>
</dbReference>
<evidence type="ECO:0000256" key="7">
    <source>
        <dbReference type="ARBA" id="ARBA00022527"/>
    </source>
</evidence>
<dbReference type="InterPro" id="IPR011009">
    <property type="entry name" value="Kinase-like_dom_sf"/>
</dbReference>
<keyword evidence="11 24" id="KW-0812">Transmembrane</keyword>
<accession>A0A9N7RGG3</accession>
<keyword evidence="18 24" id="KW-0472">Membrane</keyword>
<dbReference type="Gene3D" id="3.30.200.20">
    <property type="entry name" value="Phosphorylase Kinase, domain 1"/>
    <property type="match status" value="1"/>
</dbReference>
<dbReference type="InterPro" id="IPR050647">
    <property type="entry name" value="Plant_LRR-RLKs"/>
</dbReference>
<evidence type="ECO:0000256" key="11">
    <source>
        <dbReference type="ARBA" id="ARBA00022692"/>
    </source>
</evidence>
<keyword evidence="19 26" id="KW-0675">Receptor</keyword>
<reference evidence="26" key="1">
    <citation type="submission" date="2019-12" db="EMBL/GenBank/DDBJ databases">
        <authorList>
            <person name="Scholes J."/>
        </authorList>
    </citation>
    <scope>NUCLEOTIDE SEQUENCE</scope>
</reference>
<dbReference type="SMART" id="SM00220">
    <property type="entry name" value="S_TKc"/>
    <property type="match status" value="1"/>
</dbReference>
<feature type="domain" description="Protein kinase" evidence="25">
    <location>
        <begin position="788"/>
        <end position="1059"/>
    </location>
</feature>
<keyword evidence="15" id="KW-0418">Kinase</keyword>
<evidence type="ECO:0000256" key="23">
    <source>
        <dbReference type="PROSITE-ProRule" id="PRU10141"/>
    </source>
</evidence>
<evidence type="ECO:0000256" key="3">
    <source>
        <dbReference type="ARBA" id="ARBA00008684"/>
    </source>
</evidence>
<comment type="similarity">
    <text evidence="4">Belongs to the RLP family.</text>
</comment>
<dbReference type="SUPFAM" id="SSF56112">
    <property type="entry name" value="Protein kinase-like (PK-like)"/>
    <property type="match status" value="1"/>
</dbReference>
<dbReference type="Pfam" id="PF00560">
    <property type="entry name" value="LRR_1"/>
    <property type="match status" value="2"/>
</dbReference>
<sequence length="1066" mass="118045">MLLMTNPIHPIPPFTLPSSPNIHLLLDLLLRTILTYLAFLSVHTCHGACDPLDRDSLASFNLSLSSAPPLGWDPPVDCCDWEGITCDGSGRVIGLWLPSRGLSGNIPQSLTKLTRLTQLSLSHNWLSGPLPARFFELLNQLQVVDLSRNRLIGEVAESDELPSTVRIFNLSSNHFRGTIEGSFLEKAANLETFDVSNNSFVGTIPTVVCGFSRWIQRMDFSNNDFTGTLGSGFGQCTNLQSLRAGFNHLSGGVPSDIYQLSTLEELYLPGNGFAGPIDPRVIGLGGLRILALFGNELAGPIPEQIGQLNRLEQLQLHINKLNGTIPASLANCTNLTVLNLRVNLLEGELDSFNFSRFVQLKLVDLGNNLFRGSLPRSLFMCRTLTAVRLASNNLSGEILPEIGSLQSLSFLSISNNSLTNMTNAIRILKGCKSLSTLILSKNFYNESLPDEETLIGFQNIKVLGFGGCNVSGPIPTWTRQLVKLEVIDLSFNFFTGQVPTWFGSMPNLFYLDLSHNLLTGYFPLELIQMRKLSYQQNSNEVGSTTLELPVFVKPDNASNQQYNQLSNLPPAIYLNNNSITGTIPVEIGQLKFIINLDLSNNNFTGIIPDTISNLTNLEKLDLSGNNLTGQIPASLRNLHFLSFFSVAHNDLEGPVPVGGQFDTFPVSSFEGNPRLCGRILQHPCSNNRSGNTSQPRSVKGKRKRIIILTLVISSAIFTLILLLYLFFSKRRVIRRGEIEKDMDTISFNSSGVFPEIPKETSLVVLFPSNKSKIQDLTVADILKATDNFNQSNIIGCGGFGLVFKATLADGTKLAIKKLSGDMGLMEREFKAEVEALSTAQHKNLVTLQGYCLHDGYRLLIYSYMENGSLDYWLHEKPDGAAQLNWPTRLKIALGTSYGVAYMHQVCEPHIVHRDLKSSNILLDHNFEAHVADFGLARLISPYHTHVTTELVGTLGYIPPEYNQSWVATLRGDMYSFGVVMLELLTGKRPVELFRPKASRELVVWAQQMKNEGREEEIFDPLLRGKGFEDEMAKVLDVAIRCVDHNPCKRPAIKEVVDWLKSVGANQ</sequence>
<evidence type="ECO:0000256" key="19">
    <source>
        <dbReference type="ARBA" id="ARBA00023170"/>
    </source>
</evidence>
<evidence type="ECO:0000256" key="22">
    <source>
        <dbReference type="ARBA" id="ARBA00048679"/>
    </source>
</evidence>
<evidence type="ECO:0000256" key="12">
    <source>
        <dbReference type="ARBA" id="ARBA00022729"/>
    </source>
</evidence>
<dbReference type="InterPro" id="IPR000719">
    <property type="entry name" value="Prot_kinase_dom"/>
</dbReference>
<evidence type="ECO:0000256" key="18">
    <source>
        <dbReference type="ARBA" id="ARBA00023136"/>
    </source>
</evidence>
<gene>
    <name evidence="26" type="ORF">SHERM_25078</name>
</gene>
<evidence type="ECO:0000256" key="24">
    <source>
        <dbReference type="SAM" id="Phobius"/>
    </source>
</evidence>
<dbReference type="PROSITE" id="PS50011">
    <property type="entry name" value="PROTEIN_KINASE_DOM"/>
    <property type="match status" value="1"/>
</dbReference>
<evidence type="ECO:0000256" key="2">
    <source>
        <dbReference type="ARBA" id="ARBA00004479"/>
    </source>
</evidence>
<dbReference type="SMART" id="SM00369">
    <property type="entry name" value="LRR_TYP"/>
    <property type="match status" value="9"/>
</dbReference>
<evidence type="ECO:0000256" key="10">
    <source>
        <dbReference type="ARBA" id="ARBA00022679"/>
    </source>
</evidence>
<dbReference type="FunFam" id="1.10.510.10:FF:000309">
    <property type="entry name" value="Leucine-rich repeat receptor-like protein kinase"/>
    <property type="match status" value="1"/>
</dbReference>
<feature type="binding site" evidence="23">
    <location>
        <position position="817"/>
    </location>
    <ligand>
        <name>ATP</name>
        <dbReference type="ChEBI" id="CHEBI:30616"/>
    </ligand>
</feature>
<dbReference type="InterPro" id="IPR001245">
    <property type="entry name" value="Ser-Thr/Tyr_kinase_cat_dom"/>
</dbReference>
<keyword evidence="7" id="KW-0723">Serine/threonine-protein kinase</keyword>
<comment type="catalytic activity">
    <reaction evidence="22">
        <text>L-seryl-[protein] + ATP = O-phospho-L-seryl-[protein] + ADP + H(+)</text>
        <dbReference type="Rhea" id="RHEA:17989"/>
        <dbReference type="Rhea" id="RHEA-COMP:9863"/>
        <dbReference type="Rhea" id="RHEA-COMP:11604"/>
        <dbReference type="ChEBI" id="CHEBI:15378"/>
        <dbReference type="ChEBI" id="CHEBI:29999"/>
        <dbReference type="ChEBI" id="CHEBI:30616"/>
        <dbReference type="ChEBI" id="CHEBI:83421"/>
        <dbReference type="ChEBI" id="CHEBI:456216"/>
        <dbReference type="EC" id="2.7.11.1"/>
    </reaction>
</comment>
<dbReference type="GO" id="GO:0005886">
    <property type="term" value="C:plasma membrane"/>
    <property type="evidence" value="ECO:0007669"/>
    <property type="project" value="UniProtKB-SubCell"/>
</dbReference>
<keyword evidence="27" id="KW-1185">Reference proteome</keyword>
<keyword evidence="20" id="KW-0325">Glycoprotein</keyword>
<evidence type="ECO:0000256" key="17">
    <source>
        <dbReference type="ARBA" id="ARBA00022989"/>
    </source>
</evidence>
<keyword evidence="16 23" id="KW-0067">ATP-binding</keyword>
<keyword evidence="13" id="KW-0677">Repeat</keyword>
<dbReference type="PROSITE" id="PS00108">
    <property type="entry name" value="PROTEIN_KINASE_ST"/>
    <property type="match status" value="1"/>
</dbReference>